<proteinExistence type="predicted"/>
<accession>A0AA97P1Z6</accession>
<organism evidence="1">
    <name type="scientific">Pyricularia oryzae (strain Y34)</name>
    <name type="common">Rice blast fungus</name>
    <name type="synonym">Magnaporthe oryzae</name>
    <dbReference type="NCBI Taxonomy" id="1143189"/>
    <lineage>
        <taxon>Eukaryota</taxon>
        <taxon>Fungi</taxon>
        <taxon>Dikarya</taxon>
        <taxon>Ascomycota</taxon>
        <taxon>Pezizomycotina</taxon>
        <taxon>Sordariomycetes</taxon>
        <taxon>Sordariomycetidae</taxon>
        <taxon>Magnaporthales</taxon>
        <taxon>Pyriculariaceae</taxon>
        <taxon>Pyricularia</taxon>
    </lineage>
</organism>
<dbReference type="AlphaFoldDB" id="A0AA97P1Z6"/>
<dbReference type="EMBL" id="JH793754">
    <property type="protein sequence ID" value="ELQ40626.1"/>
    <property type="molecule type" value="Genomic_DNA"/>
</dbReference>
<sequence length="55" mass="5959">MNIKTIVAIACVRHGAIAAPSKKPPPSDLYVEGRPENVQAIKTKPSSTYDTDKFC</sequence>
<gene>
    <name evidence="1" type="ORF">OOU_Y34scaffold00413g3</name>
</gene>
<dbReference type="Proteomes" id="UP000011086">
    <property type="component" value="Unassembled WGS sequence"/>
</dbReference>
<reference evidence="1" key="1">
    <citation type="journal article" date="2012" name="PLoS Genet.">
        <title>Comparative analysis of the genomes of two field isolates of the rice blast fungus Magnaporthe oryzae.</title>
        <authorList>
            <person name="Xue M."/>
            <person name="Yang J."/>
            <person name="Li Z."/>
            <person name="Hu S."/>
            <person name="Yao N."/>
            <person name="Dean R.A."/>
            <person name="Zhao W."/>
            <person name="Shen M."/>
            <person name="Zhang H."/>
            <person name="Li C."/>
            <person name="Liu L."/>
            <person name="Cao L."/>
            <person name="Xu X."/>
            <person name="Xing Y."/>
            <person name="Hsiang T."/>
            <person name="Zhang Z."/>
            <person name="Xu J.R."/>
            <person name="Peng Y.L."/>
        </authorList>
    </citation>
    <scope>NUCLEOTIDE SEQUENCE</scope>
    <source>
        <strain evidence="1">Y34</strain>
    </source>
</reference>
<evidence type="ECO:0000313" key="1">
    <source>
        <dbReference type="EMBL" id="ELQ40626.1"/>
    </source>
</evidence>
<name>A0AA97P1Z6_PYRO3</name>
<protein>
    <submittedName>
        <fullName evidence="1">Uncharacterized protein</fullName>
    </submittedName>
</protein>